<dbReference type="InterPro" id="IPR036322">
    <property type="entry name" value="WD40_repeat_dom_sf"/>
</dbReference>
<dbReference type="GO" id="GO:0008540">
    <property type="term" value="C:proteasome regulatory particle, base subcomplex"/>
    <property type="evidence" value="ECO:0007669"/>
    <property type="project" value="TreeGrafter"/>
</dbReference>
<evidence type="ECO:0000256" key="1">
    <source>
        <dbReference type="SAM" id="MobiDB-lite"/>
    </source>
</evidence>
<dbReference type="Proteomes" id="UP000237438">
    <property type="component" value="Unassembled WGS sequence"/>
</dbReference>
<dbReference type="SUPFAM" id="SSF81383">
    <property type="entry name" value="F-box domain"/>
    <property type="match status" value="1"/>
</dbReference>
<dbReference type="InterPro" id="IPR027040">
    <property type="entry name" value="PSMD4"/>
</dbReference>
<sequence>MQSKSIEEFLDKTKSNLSSANQLTVSKHGIHQSQLRSIDPINSLSEDSFHSKFLKHDCDFNTSHSGEDATTSQPQSNQVWQEKGMKFQPFSIRHGYSQDGLLLPSVHQSSKNAELDVNSLKKKSGQSDTLLLDEIPNEVLTQILSYLPASSITVIALVSRRFNTLVMTPHVWRAAFSRDFQGPCKSSYNENHLLDKSLGNLDEYHSELRLFSRLTIRASWRSEFILRTRLLHNLERGKPNLPISNNNDPPRPSIKAKNTNPTLTFSSHLTATVSHINAVFDSERSNPRFIHGASESSTVTISDSANGKLSKWRLSESEVLSRFSEVWAGNPQYGLGDGPVGVPNSMDISLLHGVIIGEGIPGGRIFYQSTNEMRGRYLCNDSSENHDTGIPKIPESIEAVSAVWVAKSHSIPKMTDGLIGMLRGSTLGVVTAYSSGFDIGPSKRIPKGFATAKWVLSPGVPIIAFDIDDSYNSRRKVSGRVWAVALNALGEVFYLTDTPSSTELNKLLEVGGVSERHAWNIGRTVYWNMIECSHRVSREDPYKTLEINSAYCPRSSSHFQNLSQAELKVEAQDIETYFQYTPTQFRKAFDGWDMQRRLHVDFAGDDDNGAGEAVFVVKCGTLPSQEAEVKRMTRIMRKLNFTPPRFEQESQRHSETTTALLNCSHDADLSINSIIKECKESVNQSNTMVNKGTLLDPKLQVVLEGEKNKEICPINIFDHWQTTIFLLKDHSRIEITSSAIDMSTFALLTINEDPLSNDDLKIDSSDLDKIRRDLTEFNSIPGSRARFLVVGTNTGSLIIWNMRGPLSQNVSGINELHPFRKIYTDSPRISCVAISALYIVHGGNDGLVQAWDPLMSKSQPIRTIHSRSSQIRRRLARNQIPFGPSVSSCAASTILLDHNPLRLRGIVSIGSQLRYWSYSSKADEILRKRRQRPHERSNNSGPDRFSKNGRGAIRDYINTEQEYFKKDEIQISRENAHLRGRFGVGICGLTEEEAIRYAELISAEEFEKKKEHSLAENFESSNIDVLSESSSCRINHITSAPEKGLTASDDFDRDLLEAIRLSLLES</sequence>
<dbReference type="EMBL" id="PEDP01001767">
    <property type="protein sequence ID" value="POS83241.1"/>
    <property type="molecule type" value="Genomic_DNA"/>
</dbReference>
<dbReference type="GO" id="GO:0005634">
    <property type="term" value="C:nucleus"/>
    <property type="evidence" value="ECO:0007669"/>
    <property type="project" value="TreeGrafter"/>
</dbReference>
<dbReference type="SUPFAM" id="SSF50978">
    <property type="entry name" value="WD40 repeat-like"/>
    <property type="match status" value="1"/>
</dbReference>
<dbReference type="STRING" id="225359.A0A2S4PML4"/>
<dbReference type="PROSITE" id="PS50181">
    <property type="entry name" value="FBOX"/>
    <property type="match status" value="1"/>
</dbReference>
<dbReference type="Gene3D" id="1.20.1280.50">
    <property type="match status" value="1"/>
</dbReference>
<dbReference type="InterPro" id="IPR036047">
    <property type="entry name" value="F-box-like_dom_sf"/>
</dbReference>
<name>A0A2S4PML4_9PEZI</name>
<accession>A0A2S4PML4</accession>
<dbReference type="SMART" id="SM00256">
    <property type="entry name" value="FBOX"/>
    <property type="match status" value="1"/>
</dbReference>
<evidence type="ECO:0000259" key="2">
    <source>
        <dbReference type="PROSITE" id="PS50181"/>
    </source>
</evidence>
<feature type="domain" description="F-box" evidence="2">
    <location>
        <begin position="129"/>
        <end position="175"/>
    </location>
</feature>
<protein>
    <recommendedName>
        <fullName evidence="2">F-box domain-containing protein</fullName>
    </recommendedName>
</protein>
<dbReference type="OrthoDB" id="2095648at2759"/>
<dbReference type="PANTHER" id="PTHR10223:SF2">
    <property type="entry name" value="F-BOX AND WD DOMAIN PROTEIN (AFU_ORTHOLOGUE AFUA_6G11400)"/>
    <property type="match status" value="1"/>
</dbReference>
<evidence type="ECO:0000313" key="4">
    <source>
        <dbReference type="Proteomes" id="UP000237438"/>
    </source>
</evidence>
<feature type="region of interest" description="Disordered" evidence="1">
    <location>
        <begin position="928"/>
        <end position="951"/>
    </location>
</feature>
<dbReference type="GO" id="GO:0005829">
    <property type="term" value="C:cytosol"/>
    <property type="evidence" value="ECO:0007669"/>
    <property type="project" value="TreeGrafter"/>
</dbReference>
<dbReference type="AlphaFoldDB" id="A0A2S4PML4"/>
<keyword evidence="4" id="KW-1185">Reference proteome</keyword>
<organism evidence="3 4">
    <name type="scientific">Erysiphe pulchra</name>
    <dbReference type="NCBI Taxonomy" id="225359"/>
    <lineage>
        <taxon>Eukaryota</taxon>
        <taxon>Fungi</taxon>
        <taxon>Dikarya</taxon>
        <taxon>Ascomycota</taxon>
        <taxon>Pezizomycotina</taxon>
        <taxon>Leotiomycetes</taxon>
        <taxon>Erysiphales</taxon>
        <taxon>Erysiphaceae</taxon>
        <taxon>Erysiphe</taxon>
    </lineage>
</organism>
<reference evidence="3 4" key="1">
    <citation type="submission" date="2017-10" db="EMBL/GenBank/DDBJ databases">
        <title>Development of genomic resources for the powdery mildew, Erysiphe pulchra.</title>
        <authorList>
            <person name="Wadl P.A."/>
            <person name="Mack B.M."/>
            <person name="Moore G."/>
            <person name="Beltz S.B."/>
        </authorList>
    </citation>
    <scope>NUCLEOTIDE SEQUENCE [LARGE SCALE GENOMIC DNA]</scope>
    <source>
        <strain evidence="3">Cflorida</strain>
    </source>
</reference>
<dbReference type="PANTHER" id="PTHR10223">
    <property type="entry name" value="26S PROTEASOME NON-ATPASE REGULATORY SUBUNIT 4"/>
    <property type="match status" value="1"/>
</dbReference>
<dbReference type="Pfam" id="PF12937">
    <property type="entry name" value="F-box-like"/>
    <property type="match status" value="1"/>
</dbReference>
<proteinExistence type="predicted"/>
<feature type="region of interest" description="Disordered" evidence="1">
    <location>
        <begin position="237"/>
        <end position="258"/>
    </location>
</feature>
<comment type="caution">
    <text evidence="3">The sequence shown here is derived from an EMBL/GenBank/DDBJ whole genome shotgun (WGS) entry which is preliminary data.</text>
</comment>
<dbReference type="InterPro" id="IPR015943">
    <property type="entry name" value="WD40/YVTN_repeat-like_dom_sf"/>
</dbReference>
<gene>
    <name evidence="3" type="ORF">EPUL_004704</name>
</gene>
<dbReference type="InterPro" id="IPR001810">
    <property type="entry name" value="F-box_dom"/>
</dbReference>
<dbReference type="GO" id="GO:0043161">
    <property type="term" value="P:proteasome-mediated ubiquitin-dependent protein catabolic process"/>
    <property type="evidence" value="ECO:0007669"/>
    <property type="project" value="TreeGrafter"/>
</dbReference>
<dbReference type="Gene3D" id="2.130.10.10">
    <property type="entry name" value="YVTN repeat-like/Quinoprotein amine dehydrogenase"/>
    <property type="match status" value="1"/>
</dbReference>
<evidence type="ECO:0000313" key="3">
    <source>
        <dbReference type="EMBL" id="POS83241.1"/>
    </source>
</evidence>
<dbReference type="GO" id="GO:0031593">
    <property type="term" value="F:polyubiquitin modification-dependent protein binding"/>
    <property type="evidence" value="ECO:0007669"/>
    <property type="project" value="TreeGrafter"/>
</dbReference>